<sequence length="1016" mass="116346">MIWDRAMGYHWIPLQTVHYTIEECTGQWLSLDAELVMKDGEVVGTKTPTGHSLLVDCRFELPFDPENMDASDLQRKLETLNKWIDMEARSEQANRHYSFIGRSNSNHFDNDISAGYSEDSDYTSDLNYPVGQHPNSSASQFRTAAHQMSTPQRSLETSRENSYERDDSTGTGQYLIAQPMTHQHHLSPGSHRRHQQFSNKRFSPNNIDEYNSYGGNIPGENSRQYSENNIDFDPLFYNSRPRSKPGDILSCRRNYQRESCESQDIWQSCESSFYNHSMENTDVSYPSKSIYQGAQNAIKKVLRRPSLERQTTLYDDSIYYNDTGQIIFYTAPEGTQVNYSNSRTHSTEEYFDSVSYQFTKERYGQDEEDRQWDSGGNYCDSANTTVPVKTGKKLPTIPTVKSLNRRLSFSAIDEGYMGYGNENYRPSIPTSLGRRKMPQIPTKRSSSRQSCYTENNYKMYEAPTHRGASLPPTPTKSSSKILPKIPTSAKSSFNSLPATPGRQLPKPNPNHRSAKAVRNSLKRTSSAEYGENETYDNYYIRAGAASAQNYNEDYNYAYRSIDDNLPEEDNLIPKFPTTLANNAKTTANNINNTYFNAQDSVYNNSYYAKQLDGNHSLLQYQNTDSLESRDDELKESSFETVVSSVTSSNQYNQSESMQYNDYSIYSTAGDLNSQKNGLSTHVPRSDGDHHNQPKAIENTTYTTPVTSTVVNNQNSMRYQRTMMKQESIDQTVMHDFNKQSTVNSFEQMNNYQIKKPANEVKNEYDNRNQFNGYQQKQVSDFEKPGIYQDPYQQQSNHVNGFRNRQLIEQTSEYDQDPYLEAQESIESYIEEDISNDVEPVTYPKLPNAAVTTVHHESPSNDNYLEDETGTLRRGSSQITVVDPYHPSLQRRPSMSQSRRTSETTPVRKLSDTYLGYEDSLARKSSLADSIGLQRHGSARQSPTIVPTVNIQSNFHDDIPEEGTLLEDHQETLKKDYDEEEPKQKVSAHARWLWAFNKILLQIHLKFLKLGTCCVLI</sequence>
<feature type="compositionally biased region" description="Basic and acidic residues" evidence="1">
    <location>
        <begin position="156"/>
        <end position="168"/>
    </location>
</feature>
<name>A0ABD1F0Z8_HYPHA</name>
<comment type="caution">
    <text evidence="2">The sequence shown here is derived from an EMBL/GenBank/DDBJ whole genome shotgun (WGS) entry which is preliminary data.</text>
</comment>
<feature type="compositionally biased region" description="Polar residues" evidence="1">
    <location>
        <begin position="890"/>
        <end position="904"/>
    </location>
</feature>
<feature type="region of interest" description="Disordered" evidence="1">
    <location>
        <begin position="885"/>
        <end position="909"/>
    </location>
</feature>
<feature type="compositionally biased region" description="Low complexity" evidence="1">
    <location>
        <begin position="475"/>
        <end position="488"/>
    </location>
</feature>
<dbReference type="EMBL" id="JBDJPC010000003">
    <property type="protein sequence ID" value="KAL1508906.1"/>
    <property type="molecule type" value="Genomic_DNA"/>
</dbReference>
<feature type="compositionally biased region" description="Polar residues" evidence="1">
    <location>
        <begin position="442"/>
        <end position="456"/>
    </location>
</feature>
<accession>A0ABD1F0Z8</accession>
<dbReference type="AlphaFoldDB" id="A0ABD1F0Z8"/>
<protein>
    <submittedName>
        <fullName evidence="2">Uncharacterized protein</fullName>
    </submittedName>
</protein>
<evidence type="ECO:0000313" key="2">
    <source>
        <dbReference type="EMBL" id="KAL1508906.1"/>
    </source>
</evidence>
<organism evidence="2 3">
    <name type="scientific">Hypothenemus hampei</name>
    <name type="common">Coffee berry borer</name>
    <dbReference type="NCBI Taxonomy" id="57062"/>
    <lineage>
        <taxon>Eukaryota</taxon>
        <taxon>Metazoa</taxon>
        <taxon>Ecdysozoa</taxon>
        <taxon>Arthropoda</taxon>
        <taxon>Hexapoda</taxon>
        <taxon>Insecta</taxon>
        <taxon>Pterygota</taxon>
        <taxon>Neoptera</taxon>
        <taxon>Endopterygota</taxon>
        <taxon>Coleoptera</taxon>
        <taxon>Polyphaga</taxon>
        <taxon>Cucujiformia</taxon>
        <taxon>Curculionidae</taxon>
        <taxon>Scolytinae</taxon>
        <taxon>Hypothenemus</taxon>
    </lineage>
</organism>
<dbReference type="Gene3D" id="2.60.40.150">
    <property type="entry name" value="C2 domain"/>
    <property type="match status" value="1"/>
</dbReference>
<dbReference type="PANTHER" id="PTHR10480">
    <property type="entry name" value="PROTEIN UNC-13 HOMOLOG"/>
    <property type="match status" value="1"/>
</dbReference>
<dbReference type="Proteomes" id="UP001566132">
    <property type="component" value="Unassembled WGS sequence"/>
</dbReference>
<evidence type="ECO:0000256" key="1">
    <source>
        <dbReference type="SAM" id="MobiDB-lite"/>
    </source>
</evidence>
<gene>
    <name evidence="2" type="ORF">ABEB36_003726</name>
</gene>
<dbReference type="InterPro" id="IPR035892">
    <property type="entry name" value="C2_domain_sf"/>
</dbReference>
<reference evidence="2 3" key="1">
    <citation type="submission" date="2024-05" db="EMBL/GenBank/DDBJ databases">
        <title>Genetic variation in Jamaican populations of the coffee berry borer (Hypothenemus hampei).</title>
        <authorList>
            <person name="Errbii M."/>
            <person name="Myrie A."/>
        </authorList>
    </citation>
    <scope>NUCLEOTIDE SEQUENCE [LARGE SCALE GENOMIC DNA]</scope>
    <source>
        <strain evidence="2">JA-Hopewell-2020-01-JO</strain>
        <tissue evidence="2">Whole body</tissue>
    </source>
</reference>
<feature type="compositionally biased region" description="Polar residues" evidence="1">
    <location>
        <begin position="133"/>
        <end position="155"/>
    </location>
</feature>
<evidence type="ECO:0000313" key="3">
    <source>
        <dbReference type="Proteomes" id="UP001566132"/>
    </source>
</evidence>
<proteinExistence type="predicted"/>
<keyword evidence="3" id="KW-1185">Reference proteome</keyword>
<feature type="region of interest" description="Disordered" evidence="1">
    <location>
        <begin position="427"/>
        <end position="527"/>
    </location>
</feature>
<dbReference type="InterPro" id="IPR027080">
    <property type="entry name" value="Unc-13"/>
</dbReference>
<feature type="region of interest" description="Disordered" evidence="1">
    <location>
        <begin position="123"/>
        <end position="168"/>
    </location>
</feature>
<feature type="region of interest" description="Disordered" evidence="1">
    <location>
        <begin position="674"/>
        <end position="695"/>
    </location>
</feature>
<dbReference type="PANTHER" id="PTHR10480:SF12">
    <property type="entry name" value="UNC-13, ISOFORM E"/>
    <property type="match status" value="1"/>
</dbReference>